<gene>
    <name evidence="3" type="ORF">PGLA1383_LOCUS17222</name>
</gene>
<reference evidence="3" key="1">
    <citation type="submission" date="2021-02" db="EMBL/GenBank/DDBJ databases">
        <authorList>
            <person name="Dougan E. K."/>
            <person name="Rhodes N."/>
            <person name="Thang M."/>
            <person name="Chan C."/>
        </authorList>
    </citation>
    <scope>NUCLEOTIDE SEQUENCE</scope>
</reference>
<feature type="transmembrane region" description="Helical" evidence="1">
    <location>
        <begin position="28"/>
        <end position="48"/>
    </location>
</feature>
<evidence type="ECO:0000256" key="2">
    <source>
        <dbReference type="SAM" id="SignalP"/>
    </source>
</evidence>
<sequence>MGGLASIILGLLLAVLLARGTYPLDLSLVPWAFILATALSSALFNFLIKVGLSRETPVTMSMGTQLGIPLNLVLDVLVVRSGIDLVQAVGCLTMLASFTLWHMRAAHSDGREQGPKARLLGSESWGLALEPDLREVGPSE</sequence>
<evidence type="ECO:0000313" key="3">
    <source>
        <dbReference type="EMBL" id="CAE8598823.1"/>
    </source>
</evidence>
<dbReference type="PANTHER" id="PTHR19346:SF4">
    <property type="entry name" value="SUGAR PHOSPHATE TRANSPORTER DOMAIN-CONTAINING PROTEIN"/>
    <property type="match status" value="1"/>
</dbReference>
<evidence type="ECO:0000313" key="4">
    <source>
        <dbReference type="Proteomes" id="UP000654075"/>
    </source>
</evidence>
<evidence type="ECO:0008006" key="5">
    <source>
        <dbReference type="Google" id="ProtNLM"/>
    </source>
</evidence>
<dbReference type="EMBL" id="CAJNNV010010608">
    <property type="protein sequence ID" value="CAE8598823.1"/>
    <property type="molecule type" value="Genomic_DNA"/>
</dbReference>
<dbReference type="OrthoDB" id="10062838at2759"/>
<evidence type="ECO:0000256" key="1">
    <source>
        <dbReference type="SAM" id="Phobius"/>
    </source>
</evidence>
<dbReference type="SUPFAM" id="SSF103481">
    <property type="entry name" value="Multidrug resistance efflux transporter EmrE"/>
    <property type="match status" value="1"/>
</dbReference>
<organism evidence="3 4">
    <name type="scientific">Polarella glacialis</name>
    <name type="common">Dinoflagellate</name>
    <dbReference type="NCBI Taxonomy" id="89957"/>
    <lineage>
        <taxon>Eukaryota</taxon>
        <taxon>Sar</taxon>
        <taxon>Alveolata</taxon>
        <taxon>Dinophyceae</taxon>
        <taxon>Suessiales</taxon>
        <taxon>Suessiaceae</taxon>
        <taxon>Polarella</taxon>
    </lineage>
</organism>
<protein>
    <recommendedName>
        <fullName evidence="5">EamA domain-containing protein</fullName>
    </recommendedName>
</protein>
<keyword evidence="2" id="KW-0732">Signal</keyword>
<dbReference type="Proteomes" id="UP000654075">
    <property type="component" value="Unassembled WGS sequence"/>
</dbReference>
<keyword evidence="1" id="KW-0472">Membrane</keyword>
<feature type="signal peptide" evidence="2">
    <location>
        <begin position="1"/>
        <end position="20"/>
    </location>
</feature>
<name>A0A813ECJ1_POLGL</name>
<keyword evidence="1" id="KW-0812">Transmembrane</keyword>
<dbReference type="InterPro" id="IPR026505">
    <property type="entry name" value="Solute_c_fam_35_mem_F3/F4"/>
</dbReference>
<accession>A0A813ECJ1</accession>
<dbReference type="AlphaFoldDB" id="A0A813ECJ1"/>
<dbReference type="InterPro" id="IPR037185">
    <property type="entry name" value="EmrE-like"/>
</dbReference>
<comment type="caution">
    <text evidence="3">The sequence shown here is derived from an EMBL/GenBank/DDBJ whole genome shotgun (WGS) entry which is preliminary data.</text>
</comment>
<keyword evidence="1" id="KW-1133">Transmembrane helix</keyword>
<proteinExistence type="predicted"/>
<dbReference type="PANTHER" id="PTHR19346">
    <property type="entry name" value="SUGAR PHOSPHATE TRANSPORTER DOMAIN-CONTAINING PROTEIN"/>
    <property type="match status" value="1"/>
</dbReference>
<feature type="chain" id="PRO_5032388795" description="EamA domain-containing protein" evidence="2">
    <location>
        <begin position="21"/>
        <end position="140"/>
    </location>
</feature>
<keyword evidence="4" id="KW-1185">Reference proteome</keyword>